<evidence type="ECO:0000313" key="2">
    <source>
        <dbReference type="EMBL" id="AYC31274.1"/>
    </source>
</evidence>
<feature type="transmembrane region" description="Helical" evidence="1">
    <location>
        <begin position="70"/>
        <end position="89"/>
    </location>
</feature>
<keyword evidence="1" id="KW-1133">Transmembrane helix</keyword>
<proteinExistence type="predicted"/>
<dbReference type="OrthoDB" id="9776313at2"/>
<keyword evidence="1" id="KW-0812">Transmembrane</keyword>
<gene>
    <name evidence="2" type="ORF">D3880_02210</name>
</gene>
<accession>A0A385YXI9</accession>
<keyword evidence="1" id="KW-0472">Membrane</keyword>
<dbReference type="Pfam" id="PF13781">
    <property type="entry name" value="DoxX_3"/>
    <property type="match status" value="1"/>
</dbReference>
<feature type="transmembrane region" description="Helical" evidence="1">
    <location>
        <begin position="42"/>
        <end position="63"/>
    </location>
</feature>
<sequence>MQYRLIAQCALAFLWLATALVSVTQGRQIGYDILAGAGIAGFAAHLCVYGGAVLDLLLGLWLLAGVAPRVCLRVQAAVVVLYTLLLSIIDPGYRLQPFGPLTKNIPLLALIYLLQQTASRLQLVVPDHSCASFAASVGSSMKRLRLPCSISIWSLRVFSAASGGSSSLQRWYICNWPTMGRPYSECM</sequence>
<name>A0A385YXI9_9PSED</name>
<dbReference type="KEGG" id="pcav:D3880_02210"/>
<keyword evidence="3" id="KW-1185">Reference proteome</keyword>
<reference evidence="3" key="1">
    <citation type="submission" date="2018-09" db="EMBL/GenBank/DDBJ databases">
        <authorList>
            <person name="Zhu H."/>
        </authorList>
    </citation>
    <scope>NUCLEOTIDE SEQUENCE [LARGE SCALE GENOMIC DNA]</scope>
    <source>
        <strain evidence="3">K2W31S-8</strain>
    </source>
</reference>
<evidence type="ECO:0000313" key="3">
    <source>
        <dbReference type="Proteomes" id="UP000265560"/>
    </source>
</evidence>
<dbReference type="Proteomes" id="UP000265560">
    <property type="component" value="Chromosome"/>
</dbReference>
<dbReference type="EMBL" id="CP032419">
    <property type="protein sequence ID" value="AYC31274.1"/>
    <property type="molecule type" value="Genomic_DNA"/>
</dbReference>
<dbReference type="AlphaFoldDB" id="A0A385YXI9"/>
<protein>
    <submittedName>
        <fullName evidence="2">Uncharacterized protein</fullName>
    </submittedName>
</protein>
<dbReference type="InterPro" id="IPR025695">
    <property type="entry name" value="DoxX-like"/>
</dbReference>
<evidence type="ECO:0000256" key="1">
    <source>
        <dbReference type="SAM" id="Phobius"/>
    </source>
</evidence>
<organism evidence="2 3">
    <name type="scientific">Pseudomonas cavernae</name>
    <dbReference type="NCBI Taxonomy" id="2320867"/>
    <lineage>
        <taxon>Bacteria</taxon>
        <taxon>Pseudomonadati</taxon>
        <taxon>Pseudomonadota</taxon>
        <taxon>Gammaproteobacteria</taxon>
        <taxon>Pseudomonadales</taxon>
        <taxon>Pseudomonadaceae</taxon>
        <taxon>Pseudomonas</taxon>
    </lineage>
</organism>